<proteinExistence type="predicted"/>
<dbReference type="RefSeq" id="WP_020818217.1">
    <property type="nucleotide sequence ID" value="NZ_JANF02000081.1"/>
</dbReference>
<comment type="caution">
    <text evidence="2">The sequence shown here is derived from an EMBL/GenBank/DDBJ whole genome shotgun (WGS) entry which is preliminary data.</text>
</comment>
<organism evidence="2 3">
    <name type="scientific">Sphingobium indicum F2</name>
    <dbReference type="NCBI Taxonomy" id="1450518"/>
    <lineage>
        <taxon>Bacteria</taxon>
        <taxon>Pseudomonadati</taxon>
        <taxon>Pseudomonadota</taxon>
        <taxon>Alphaproteobacteria</taxon>
        <taxon>Sphingomonadales</taxon>
        <taxon>Sphingomonadaceae</taxon>
        <taxon>Sphingobium</taxon>
    </lineage>
</organism>
<evidence type="ECO:0000313" key="2">
    <source>
        <dbReference type="EMBL" id="KER35242.1"/>
    </source>
</evidence>
<sequence>MADHLHVITGGPGSGKTSLIEALAAEGVHHMPEAGRAIIQDQVDIGGTALPWDDREAFATLMLAWEMRSYREALGAPGPIIFDRGIPDVIGYLRLCGLPVPDTALRAAEQRRYACRVFIAPPWPAIFEQDAERKQTLAEAEATFHAMVDAYSGMGYELVTLPLTSVGERARFVRERIA</sequence>
<gene>
    <name evidence="2" type="ORF">AL00_16790</name>
</gene>
<dbReference type="AlphaFoldDB" id="A0A8E1C1I8"/>
<dbReference type="Proteomes" id="UP000028135">
    <property type="component" value="Unassembled WGS sequence"/>
</dbReference>
<evidence type="ECO:0000313" key="3">
    <source>
        <dbReference type="Proteomes" id="UP000028135"/>
    </source>
</evidence>
<dbReference type="InterPro" id="IPR027417">
    <property type="entry name" value="P-loop_NTPase"/>
</dbReference>
<protein>
    <submittedName>
        <fullName evidence="2">ATPase</fullName>
    </submittedName>
</protein>
<feature type="domain" description="NadR/Ttd14 AAA" evidence="1">
    <location>
        <begin position="6"/>
        <end position="169"/>
    </location>
</feature>
<reference evidence="2 3" key="1">
    <citation type="submission" date="2014-05" db="EMBL/GenBank/DDBJ databases">
        <title>Genome Announcement of Sphingobium lucknowense F2.</title>
        <authorList>
            <person name="Lal R."/>
            <person name="Negi V."/>
            <person name="Lata P."/>
            <person name="Sangwan N."/>
            <person name="Gupta S.K."/>
            <person name="Rao D.L.N."/>
            <person name="Das S."/>
        </authorList>
    </citation>
    <scope>NUCLEOTIDE SEQUENCE [LARGE SCALE GENOMIC DNA]</scope>
    <source>
        <strain evidence="2 3">F2</strain>
    </source>
</reference>
<accession>A0A8E1C1I8</accession>
<name>A0A8E1C1I8_9SPHN</name>
<evidence type="ECO:0000259" key="1">
    <source>
        <dbReference type="Pfam" id="PF13521"/>
    </source>
</evidence>
<dbReference type="Pfam" id="PF13521">
    <property type="entry name" value="AAA_28"/>
    <property type="match status" value="1"/>
</dbReference>
<dbReference type="EMBL" id="JANF02000081">
    <property type="protein sequence ID" value="KER35242.1"/>
    <property type="molecule type" value="Genomic_DNA"/>
</dbReference>
<dbReference type="InterPro" id="IPR038727">
    <property type="entry name" value="NadR/Ttd14_AAA_dom"/>
</dbReference>
<dbReference type="SUPFAM" id="SSF52540">
    <property type="entry name" value="P-loop containing nucleoside triphosphate hydrolases"/>
    <property type="match status" value="1"/>
</dbReference>
<dbReference type="Gene3D" id="3.40.50.300">
    <property type="entry name" value="P-loop containing nucleotide triphosphate hydrolases"/>
    <property type="match status" value="1"/>
</dbReference>